<dbReference type="GeneID" id="31940810"/>
<sequence>MADKRLENVNLALDNVRQMLNTVNHGSITLIVQNSYVVQIEKKEKIRLR</sequence>
<gene>
    <name evidence="1" type="ORF">SAMN02787113_02439</name>
</gene>
<dbReference type="EMBL" id="FOEL01000008">
    <property type="protein sequence ID" value="SEQ83572.1"/>
    <property type="molecule type" value="Genomic_DNA"/>
</dbReference>
<evidence type="ECO:0000313" key="1">
    <source>
        <dbReference type="EMBL" id="SEQ83572.1"/>
    </source>
</evidence>
<reference evidence="1 2" key="1">
    <citation type="submission" date="2016-10" db="EMBL/GenBank/DDBJ databases">
        <authorList>
            <person name="Varghese N."/>
            <person name="Submissions S."/>
        </authorList>
    </citation>
    <scope>NUCLEOTIDE SEQUENCE [LARGE SCALE GENOMIC DNA]</scope>
    <source>
        <strain evidence="1 2">TC-13</strain>
    </source>
</reference>
<dbReference type="Proteomes" id="UP000199410">
    <property type="component" value="Unassembled WGS sequence"/>
</dbReference>
<comment type="caution">
    <text evidence="1">The sequence shown here is derived from an EMBL/GenBank/DDBJ whole genome shotgun (WGS) entry which is preliminary data.</text>
</comment>
<evidence type="ECO:0000313" key="2">
    <source>
        <dbReference type="Proteomes" id="UP000199410"/>
    </source>
</evidence>
<organism evidence="1 2">
    <name type="scientific">Lysinibacillus fusiformis</name>
    <dbReference type="NCBI Taxonomy" id="28031"/>
    <lineage>
        <taxon>Bacteria</taxon>
        <taxon>Bacillati</taxon>
        <taxon>Bacillota</taxon>
        <taxon>Bacilli</taxon>
        <taxon>Bacillales</taxon>
        <taxon>Bacillaceae</taxon>
        <taxon>Lysinibacillus</taxon>
    </lineage>
</organism>
<protein>
    <submittedName>
        <fullName evidence="1">Uncharacterized small protein</fullName>
    </submittedName>
</protein>
<dbReference type="Pfam" id="PF10055">
    <property type="entry name" value="DUF2292"/>
    <property type="match status" value="1"/>
</dbReference>
<dbReference type="InterPro" id="IPR018743">
    <property type="entry name" value="DUF2292"/>
</dbReference>
<dbReference type="RefSeq" id="WP_008178096.1">
    <property type="nucleotide sequence ID" value="NZ_BJOM01000006.1"/>
</dbReference>
<dbReference type="AlphaFoldDB" id="A0A1H9J9T6"/>
<proteinExistence type="predicted"/>
<accession>A0A1H9J9T6</accession>
<name>A0A1H9J9T6_9BACI</name>